<evidence type="ECO:0000259" key="9">
    <source>
        <dbReference type="Pfam" id="PF00697"/>
    </source>
</evidence>
<dbReference type="InterPro" id="IPR044643">
    <property type="entry name" value="TrpF_fam"/>
</dbReference>
<feature type="domain" description="N-(5'phosphoribosyl) anthranilate isomerase (PRAI)" evidence="9">
    <location>
        <begin position="44"/>
        <end position="225"/>
    </location>
</feature>
<dbReference type="CDD" id="cd00405">
    <property type="entry name" value="PRAI"/>
    <property type="match status" value="1"/>
</dbReference>
<dbReference type="GO" id="GO:0000162">
    <property type="term" value="P:L-tryptophan biosynthetic process"/>
    <property type="evidence" value="ECO:0007669"/>
    <property type="project" value="UniProtKB-UniPathway"/>
</dbReference>
<evidence type="ECO:0000256" key="2">
    <source>
        <dbReference type="ARBA" id="ARBA00007571"/>
    </source>
</evidence>
<dbReference type="GO" id="GO:0004640">
    <property type="term" value="F:phosphoribosylanthranilate isomerase activity"/>
    <property type="evidence" value="ECO:0007669"/>
    <property type="project" value="UniProtKB-EC"/>
</dbReference>
<protein>
    <recommendedName>
        <fullName evidence="4">N-(5'-phosphoribosyl)anthranilate isomerase</fullName>
        <ecNumber evidence="3">5.3.1.24</ecNumber>
    </recommendedName>
</protein>
<organism evidence="10 11">
    <name type="scientific">Nadsonia fulvescens var. elongata DSM 6958</name>
    <dbReference type="NCBI Taxonomy" id="857566"/>
    <lineage>
        <taxon>Eukaryota</taxon>
        <taxon>Fungi</taxon>
        <taxon>Dikarya</taxon>
        <taxon>Ascomycota</taxon>
        <taxon>Saccharomycotina</taxon>
        <taxon>Dipodascomycetes</taxon>
        <taxon>Dipodascales</taxon>
        <taxon>Dipodascales incertae sedis</taxon>
        <taxon>Nadsonia</taxon>
    </lineage>
</organism>
<evidence type="ECO:0000256" key="3">
    <source>
        <dbReference type="ARBA" id="ARBA00012572"/>
    </source>
</evidence>
<dbReference type="InterPro" id="IPR011060">
    <property type="entry name" value="RibuloseP-bd_barrel"/>
</dbReference>
<dbReference type="InterPro" id="IPR001240">
    <property type="entry name" value="PRAI_dom"/>
</dbReference>
<feature type="non-terminal residue" evidence="10">
    <location>
        <position position="1"/>
    </location>
</feature>
<accession>A0A1E3PNB9</accession>
<dbReference type="PANTHER" id="PTHR42894">
    <property type="entry name" value="N-(5'-PHOSPHORIBOSYL)ANTHRANILATE ISOMERASE"/>
    <property type="match status" value="1"/>
</dbReference>
<proteinExistence type="inferred from homology"/>
<evidence type="ECO:0000256" key="4">
    <source>
        <dbReference type="ARBA" id="ARBA00022272"/>
    </source>
</evidence>
<keyword evidence="7" id="KW-0057">Aromatic amino acid biosynthesis</keyword>
<dbReference type="OrthoDB" id="524799at2759"/>
<evidence type="ECO:0000256" key="8">
    <source>
        <dbReference type="ARBA" id="ARBA00023235"/>
    </source>
</evidence>
<reference evidence="10 11" key="1">
    <citation type="journal article" date="2016" name="Proc. Natl. Acad. Sci. U.S.A.">
        <title>Comparative genomics of biotechnologically important yeasts.</title>
        <authorList>
            <person name="Riley R."/>
            <person name="Haridas S."/>
            <person name="Wolfe K.H."/>
            <person name="Lopes M.R."/>
            <person name="Hittinger C.T."/>
            <person name="Goeker M."/>
            <person name="Salamov A.A."/>
            <person name="Wisecaver J.H."/>
            <person name="Long T.M."/>
            <person name="Calvey C.H."/>
            <person name="Aerts A.L."/>
            <person name="Barry K.W."/>
            <person name="Choi C."/>
            <person name="Clum A."/>
            <person name="Coughlan A.Y."/>
            <person name="Deshpande S."/>
            <person name="Douglass A.P."/>
            <person name="Hanson S.J."/>
            <person name="Klenk H.-P."/>
            <person name="LaButti K.M."/>
            <person name="Lapidus A."/>
            <person name="Lindquist E.A."/>
            <person name="Lipzen A.M."/>
            <person name="Meier-Kolthoff J.P."/>
            <person name="Ohm R.A."/>
            <person name="Otillar R.P."/>
            <person name="Pangilinan J.L."/>
            <person name="Peng Y."/>
            <person name="Rokas A."/>
            <person name="Rosa C.A."/>
            <person name="Scheuner C."/>
            <person name="Sibirny A.A."/>
            <person name="Slot J.C."/>
            <person name="Stielow J.B."/>
            <person name="Sun H."/>
            <person name="Kurtzman C.P."/>
            <person name="Blackwell M."/>
            <person name="Grigoriev I.V."/>
            <person name="Jeffries T.W."/>
        </authorList>
    </citation>
    <scope>NUCLEOTIDE SEQUENCE [LARGE SCALE GENOMIC DNA]</scope>
    <source>
        <strain evidence="10 11">DSM 6958</strain>
    </source>
</reference>
<comment type="pathway">
    <text evidence="1">Amino-acid biosynthesis; L-tryptophan biosynthesis; L-tryptophan from chorismate: step 3/5.</text>
</comment>
<dbReference type="SUPFAM" id="SSF51366">
    <property type="entry name" value="Ribulose-phoshate binding barrel"/>
    <property type="match status" value="1"/>
</dbReference>
<dbReference type="AlphaFoldDB" id="A0A1E3PNB9"/>
<dbReference type="Proteomes" id="UP000095009">
    <property type="component" value="Unassembled WGS sequence"/>
</dbReference>
<evidence type="ECO:0000256" key="7">
    <source>
        <dbReference type="ARBA" id="ARBA00023141"/>
    </source>
</evidence>
<dbReference type="EMBL" id="KV454408">
    <property type="protein sequence ID" value="ODQ66818.1"/>
    <property type="molecule type" value="Genomic_DNA"/>
</dbReference>
<sequence length="228" mass="24705">KIVKVCGIRTLEAAKRALDAGADMLGMIMVPGRARTVSKEIAKQISDMVHEYDAESFNIQRKLCPTPTSTYFDNTTASLLSGRRLLVGVFRNQPLDEILYLQKSLNLDIVQLHGSEPIEWCSLIPVPVIKRFTPGTSQFVESLKPGHHVISLLDGEIGGEGKLVDWDVITEAAKKGGRFMLAGGLNPENVAKAIGINGVIGVDVSGGVETNGEKDFEKIDSFVKNAKS</sequence>
<keyword evidence="8 10" id="KW-0413">Isomerase</keyword>
<dbReference type="Gene3D" id="3.20.20.70">
    <property type="entry name" value="Aldolase class I"/>
    <property type="match status" value="1"/>
</dbReference>
<dbReference type="HAMAP" id="MF_00135">
    <property type="entry name" value="PRAI"/>
    <property type="match status" value="1"/>
</dbReference>
<feature type="non-terminal residue" evidence="10">
    <location>
        <position position="228"/>
    </location>
</feature>
<keyword evidence="5" id="KW-0028">Amino-acid biosynthesis</keyword>
<comment type="similarity">
    <text evidence="2">Belongs to the TrpF family.</text>
</comment>
<dbReference type="InterPro" id="IPR013785">
    <property type="entry name" value="Aldolase_TIM"/>
</dbReference>
<dbReference type="Pfam" id="PF00697">
    <property type="entry name" value="PRAI"/>
    <property type="match status" value="1"/>
</dbReference>
<gene>
    <name evidence="10" type="ORF">NADFUDRAFT_14930</name>
</gene>
<evidence type="ECO:0000256" key="5">
    <source>
        <dbReference type="ARBA" id="ARBA00022605"/>
    </source>
</evidence>
<evidence type="ECO:0000313" key="11">
    <source>
        <dbReference type="Proteomes" id="UP000095009"/>
    </source>
</evidence>
<dbReference type="STRING" id="857566.A0A1E3PNB9"/>
<evidence type="ECO:0000256" key="6">
    <source>
        <dbReference type="ARBA" id="ARBA00022822"/>
    </source>
</evidence>
<keyword evidence="6" id="KW-0822">Tryptophan biosynthesis</keyword>
<name>A0A1E3PNB9_9ASCO</name>
<dbReference type="UniPathway" id="UPA00035">
    <property type="reaction ID" value="UER00042"/>
</dbReference>
<dbReference type="EC" id="5.3.1.24" evidence="3"/>
<evidence type="ECO:0000256" key="1">
    <source>
        <dbReference type="ARBA" id="ARBA00004664"/>
    </source>
</evidence>
<keyword evidence="11" id="KW-1185">Reference proteome</keyword>
<dbReference type="PANTHER" id="PTHR42894:SF1">
    <property type="entry name" value="N-(5'-PHOSPHORIBOSYL)ANTHRANILATE ISOMERASE"/>
    <property type="match status" value="1"/>
</dbReference>
<evidence type="ECO:0000313" key="10">
    <source>
        <dbReference type="EMBL" id="ODQ66818.1"/>
    </source>
</evidence>